<keyword evidence="3" id="KW-1185">Reference proteome</keyword>
<name>A0AAW2DI94_9ROSI</name>
<feature type="region of interest" description="Disordered" evidence="1">
    <location>
        <begin position="1"/>
        <end position="21"/>
    </location>
</feature>
<dbReference type="AlphaFoldDB" id="A0AAW2DI94"/>
<comment type="caution">
    <text evidence="2">The sequence shown here is derived from an EMBL/GenBank/DDBJ whole genome shotgun (WGS) entry which is preliminary data.</text>
</comment>
<dbReference type="Proteomes" id="UP001459277">
    <property type="component" value="Unassembled WGS sequence"/>
</dbReference>
<accession>A0AAW2DI94</accession>
<evidence type="ECO:0000313" key="3">
    <source>
        <dbReference type="Proteomes" id="UP001459277"/>
    </source>
</evidence>
<gene>
    <name evidence="2" type="ORF">SO802_010377</name>
</gene>
<sequence>MKKKKKTNPYPAHTNREEEDRKQTEMVLIAVSGLVLIAGGLGCRGSGSPSQVWVAVGLDCRRRSLIAASETGKRCRRRNSSVGNDSLGGGIGRISLGFPLTLRVRDLLPAMVIAGGNFVGIGFESSMIVFHGRESLGDCLVAEKALGKKVSNLTLC</sequence>
<organism evidence="2 3">
    <name type="scientific">Lithocarpus litseifolius</name>
    <dbReference type="NCBI Taxonomy" id="425828"/>
    <lineage>
        <taxon>Eukaryota</taxon>
        <taxon>Viridiplantae</taxon>
        <taxon>Streptophyta</taxon>
        <taxon>Embryophyta</taxon>
        <taxon>Tracheophyta</taxon>
        <taxon>Spermatophyta</taxon>
        <taxon>Magnoliopsida</taxon>
        <taxon>eudicotyledons</taxon>
        <taxon>Gunneridae</taxon>
        <taxon>Pentapetalae</taxon>
        <taxon>rosids</taxon>
        <taxon>fabids</taxon>
        <taxon>Fagales</taxon>
        <taxon>Fagaceae</taxon>
        <taxon>Lithocarpus</taxon>
    </lineage>
</organism>
<protein>
    <submittedName>
        <fullName evidence="2">Uncharacterized protein</fullName>
    </submittedName>
</protein>
<proteinExistence type="predicted"/>
<reference evidence="2 3" key="1">
    <citation type="submission" date="2024-01" db="EMBL/GenBank/DDBJ databases">
        <title>A telomere-to-telomere, gap-free genome of sweet tea (Lithocarpus litseifolius).</title>
        <authorList>
            <person name="Zhou J."/>
        </authorList>
    </citation>
    <scope>NUCLEOTIDE SEQUENCE [LARGE SCALE GENOMIC DNA]</scope>
    <source>
        <strain evidence="2">Zhou-2022a</strain>
        <tissue evidence="2">Leaf</tissue>
    </source>
</reference>
<dbReference type="EMBL" id="JAZDWU010000003">
    <property type="protein sequence ID" value="KAL0008875.1"/>
    <property type="molecule type" value="Genomic_DNA"/>
</dbReference>
<evidence type="ECO:0000313" key="2">
    <source>
        <dbReference type="EMBL" id="KAL0008875.1"/>
    </source>
</evidence>
<evidence type="ECO:0000256" key="1">
    <source>
        <dbReference type="SAM" id="MobiDB-lite"/>
    </source>
</evidence>